<name>A0A1H0J1Y9_9BACI</name>
<dbReference type="InterPro" id="IPR029057">
    <property type="entry name" value="PRTase-like"/>
</dbReference>
<dbReference type="InterPro" id="IPR000836">
    <property type="entry name" value="PRTase_dom"/>
</dbReference>
<dbReference type="Gene3D" id="3.40.50.2020">
    <property type="match status" value="1"/>
</dbReference>
<dbReference type="EMBL" id="FNIL01000012">
    <property type="protein sequence ID" value="SDO37563.1"/>
    <property type="molecule type" value="Genomic_DNA"/>
</dbReference>
<organism evidence="3 4">
    <name type="scientific">Alkalicoccus daliensis</name>
    <dbReference type="NCBI Taxonomy" id="745820"/>
    <lineage>
        <taxon>Bacteria</taxon>
        <taxon>Bacillati</taxon>
        <taxon>Bacillota</taxon>
        <taxon>Bacilli</taxon>
        <taxon>Bacillales</taxon>
        <taxon>Bacillaceae</taxon>
        <taxon>Alkalicoccus</taxon>
    </lineage>
</organism>
<dbReference type="OrthoDB" id="9779910at2"/>
<protein>
    <submittedName>
        <fullName evidence="3">ComF family protein</fullName>
    </submittedName>
</protein>
<dbReference type="Pfam" id="PF00156">
    <property type="entry name" value="Pribosyltran"/>
    <property type="match status" value="1"/>
</dbReference>
<evidence type="ECO:0000313" key="3">
    <source>
        <dbReference type="EMBL" id="SDO37563.1"/>
    </source>
</evidence>
<proteinExistence type="inferred from homology"/>
<dbReference type="PANTHER" id="PTHR47505:SF1">
    <property type="entry name" value="DNA UTILIZATION PROTEIN YHGH"/>
    <property type="match status" value="1"/>
</dbReference>
<dbReference type="AlphaFoldDB" id="A0A1H0J1Y9"/>
<evidence type="ECO:0000313" key="4">
    <source>
        <dbReference type="Proteomes" id="UP000198778"/>
    </source>
</evidence>
<dbReference type="SUPFAM" id="SSF53271">
    <property type="entry name" value="PRTase-like"/>
    <property type="match status" value="1"/>
</dbReference>
<keyword evidence="4" id="KW-1185">Reference proteome</keyword>
<dbReference type="RefSeq" id="WP_139148968.1">
    <property type="nucleotide sequence ID" value="NZ_FNIL01000012.1"/>
</dbReference>
<dbReference type="STRING" id="745820.SAMN04488053_11235"/>
<feature type="domain" description="Phosphoribosyltransferase" evidence="2">
    <location>
        <begin position="82"/>
        <end position="148"/>
    </location>
</feature>
<dbReference type="InterPro" id="IPR051910">
    <property type="entry name" value="ComF/GntX_DNA_util-trans"/>
</dbReference>
<sequence>MIQRSLYPYTPFLQEVLAAFKYRGDAALAEIFCADLRKLAFQVHKRADLIVPIPLHPDRLFERGFNQAELLAESFQTAEILEKTKASKKQSKSRPGAREENASGAFSLKKGIEVQGKKILLLDDIYTTGATLYAAAAPLWEAGASAVCGVTAARAVQKK</sequence>
<comment type="similarity">
    <text evidence="1">Belongs to the ComF/GntX family.</text>
</comment>
<dbReference type="CDD" id="cd06223">
    <property type="entry name" value="PRTases_typeI"/>
    <property type="match status" value="1"/>
</dbReference>
<reference evidence="4" key="1">
    <citation type="submission" date="2016-10" db="EMBL/GenBank/DDBJ databases">
        <authorList>
            <person name="Varghese N."/>
            <person name="Submissions S."/>
        </authorList>
    </citation>
    <scope>NUCLEOTIDE SEQUENCE [LARGE SCALE GENOMIC DNA]</scope>
    <source>
        <strain evidence="4">CGMCC 1.10369</strain>
    </source>
</reference>
<evidence type="ECO:0000259" key="2">
    <source>
        <dbReference type="Pfam" id="PF00156"/>
    </source>
</evidence>
<evidence type="ECO:0000256" key="1">
    <source>
        <dbReference type="ARBA" id="ARBA00008007"/>
    </source>
</evidence>
<gene>
    <name evidence="3" type="ORF">SAMN04488053_11235</name>
</gene>
<accession>A0A1H0J1Y9</accession>
<dbReference type="PANTHER" id="PTHR47505">
    <property type="entry name" value="DNA UTILIZATION PROTEIN YHGH"/>
    <property type="match status" value="1"/>
</dbReference>
<dbReference type="Proteomes" id="UP000198778">
    <property type="component" value="Unassembled WGS sequence"/>
</dbReference>